<evidence type="ECO:0000256" key="2">
    <source>
        <dbReference type="ARBA" id="ARBA00000633"/>
    </source>
</evidence>
<protein>
    <recommendedName>
        <fullName evidence="29">O-acyltransferase</fullName>
    </recommendedName>
</protein>
<comment type="catalytic activity">
    <reaction evidence="1">
        <text>hexadecane-1,2-diol + hexadecanoyl-CoA = 2-hydroxyhexadecyl hexadecanoate + CoA</text>
        <dbReference type="Rhea" id="RHEA:38171"/>
        <dbReference type="ChEBI" id="CHEBI:57287"/>
        <dbReference type="ChEBI" id="CHEBI:57379"/>
        <dbReference type="ChEBI" id="CHEBI:75586"/>
        <dbReference type="ChEBI" id="CHEBI:75587"/>
    </reaction>
    <physiologicalReaction direction="left-to-right" evidence="1">
        <dbReference type="Rhea" id="RHEA:38172"/>
    </physiologicalReaction>
</comment>
<evidence type="ECO:0000256" key="13">
    <source>
        <dbReference type="ARBA" id="ARBA00022824"/>
    </source>
</evidence>
<organism evidence="32 33">
    <name type="scientific">Clavelina lepadiformis</name>
    <name type="common">Light-bulb sea squirt</name>
    <name type="synonym">Ascidia lepadiformis</name>
    <dbReference type="NCBI Taxonomy" id="159417"/>
    <lineage>
        <taxon>Eukaryota</taxon>
        <taxon>Metazoa</taxon>
        <taxon>Chordata</taxon>
        <taxon>Tunicata</taxon>
        <taxon>Ascidiacea</taxon>
        <taxon>Aplousobranchia</taxon>
        <taxon>Clavelinidae</taxon>
        <taxon>Clavelina</taxon>
    </lineage>
</organism>
<evidence type="ECO:0000256" key="23">
    <source>
        <dbReference type="ARBA" id="ARBA00048614"/>
    </source>
</evidence>
<comment type="subunit">
    <text evidence="17">Homodimer or homotetramer; both forms have similar enzymatic activities.</text>
</comment>
<name>A0ABP0F6Y3_CLALP</name>
<accession>A0ABP0F6Y3</accession>
<comment type="catalytic activity">
    <reaction evidence="24">
        <text>an acyl-CoA + a 1,2-diacyl-sn-glycerol = a triacyl-sn-glycerol + CoA</text>
        <dbReference type="Rhea" id="RHEA:10868"/>
        <dbReference type="ChEBI" id="CHEBI:17815"/>
        <dbReference type="ChEBI" id="CHEBI:57287"/>
        <dbReference type="ChEBI" id="CHEBI:58342"/>
        <dbReference type="ChEBI" id="CHEBI:64615"/>
        <dbReference type="EC" id="2.3.1.20"/>
    </reaction>
    <physiologicalReaction direction="left-to-right" evidence="24">
        <dbReference type="Rhea" id="RHEA:10869"/>
    </physiologicalReaction>
</comment>
<dbReference type="Pfam" id="PF03062">
    <property type="entry name" value="MBOAT"/>
    <property type="match status" value="1"/>
</dbReference>
<keyword evidence="15 29" id="KW-0472">Membrane</keyword>
<dbReference type="InterPro" id="IPR014371">
    <property type="entry name" value="Oat_ACAT_DAG_ARE"/>
</dbReference>
<evidence type="ECO:0000256" key="18">
    <source>
        <dbReference type="ARBA" id="ARBA00047367"/>
    </source>
</evidence>
<dbReference type="PIRSF" id="PIRSF000439">
    <property type="entry name" value="Oat_ACAT_DAG_ARE"/>
    <property type="match status" value="1"/>
</dbReference>
<comment type="catalytic activity">
    <reaction evidence="5">
        <text>2-(9Z-octadecenoyl)-glycerol + hexadecanoyl-CoA = 1-hexadecanoyl-2-(9Z-octadecenoyl)-sn-glycerol + CoA</text>
        <dbReference type="Rhea" id="RHEA:38071"/>
        <dbReference type="ChEBI" id="CHEBI:57287"/>
        <dbReference type="ChEBI" id="CHEBI:57379"/>
        <dbReference type="ChEBI" id="CHEBI:73990"/>
        <dbReference type="ChEBI" id="CHEBI:75466"/>
    </reaction>
    <physiologicalReaction direction="left-to-right" evidence="5">
        <dbReference type="Rhea" id="RHEA:38072"/>
    </physiologicalReaction>
</comment>
<evidence type="ECO:0000256" key="11">
    <source>
        <dbReference type="ARBA" id="ARBA00022679"/>
    </source>
</evidence>
<evidence type="ECO:0000256" key="1">
    <source>
        <dbReference type="ARBA" id="ARBA00000174"/>
    </source>
</evidence>
<feature type="transmembrane region" description="Helical" evidence="31">
    <location>
        <begin position="183"/>
        <end position="202"/>
    </location>
</feature>
<comment type="catalytic activity">
    <reaction evidence="21">
        <text>2,3-di-(9Z)-octadecenoyl-sn-glycerol + (9Z)-octadecenoyl-CoA = 1,2,3-tri-(9Z-octadecenoyl)-glycerol + CoA</text>
        <dbReference type="Rhea" id="RHEA:38439"/>
        <dbReference type="ChEBI" id="CHEBI:53753"/>
        <dbReference type="ChEBI" id="CHEBI:57287"/>
        <dbReference type="ChEBI" id="CHEBI:57387"/>
        <dbReference type="ChEBI" id="CHEBI:75824"/>
    </reaction>
    <physiologicalReaction direction="left-to-right" evidence="21">
        <dbReference type="Rhea" id="RHEA:38440"/>
    </physiologicalReaction>
</comment>
<evidence type="ECO:0000256" key="5">
    <source>
        <dbReference type="ARBA" id="ARBA00001313"/>
    </source>
</evidence>
<feature type="transmembrane region" description="Helical" evidence="31">
    <location>
        <begin position="239"/>
        <end position="257"/>
    </location>
</feature>
<comment type="caution">
    <text evidence="32">The sequence shown here is derived from an EMBL/GenBank/DDBJ whole genome shotgun (WGS) entry which is preliminary data.</text>
</comment>
<keyword evidence="16 29" id="KW-0012">Acyltransferase</keyword>
<feature type="transmembrane region" description="Helical" evidence="31">
    <location>
        <begin position="454"/>
        <end position="475"/>
    </location>
</feature>
<comment type="catalytic activity">
    <reaction evidence="27">
        <text>1-(9Z-octadecenoyl)-glycerol + (9Z)-octadecenoyl-CoA = 1,2-di-(9Z-octadecenoyl)-glycerol + CoA</text>
        <dbReference type="Rhea" id="RHEA:37915"/>
        <dbReference type="ChEBI" id="CHEBI:52323"/>
        <dbReference type="ChEBI" id="CHEBI:57287"/>
        <dbReference type="ChEBI" id="CHEBI:57387"/>
        <dbReference type="ChEBI" id="CHEBI:75342"/>
    </reaction>
    <physiologicalReaction direction="left-to-right" evidence="27">
        <dbReference type="Rhea" id="RHEA:37916"/>
    </physiologicalReaction>
</comment>
<keyword evidence="11 29" id="KW-0808">Transferase</keyword>
<evidence type="ECO:0000313" key="33">
    <source>
        <dbReference type="Proteomes" id="UP001642483"/>
    </source>
</evidence>
<evidence type="ECO:0000256" key="9">
    <source>
        <dbReference type="ARBA" id="ARBA00005175"/>
    </source>
</evidence>
<comment type="pathway">
    <text evidence="9">Lipid metabolism; glycerolipid metabolism.</text>
</comment>
<evidence type="ECO:0000256" key="31">
    <source>
        <dbReference type="SAM" id="Phobius"/>
    </source>
</evidence>
<evidence type="ECO:0000256" key="15">
    <source>
        <dbReference type="ARBA" id="ARBA00023136"/>
    </source>
</evidence>
<comment type="catalytic activity">
    <reaction evidence="26">
        <text>hexadecan-1-ol + hexadecanoyl-CoA = hexadecyl hexadecanoate + CoA</text>
        <dbReference type="Rhea" id="RHEA:38167"/>
        <dbReference type="ChEBI" id="CHEBI:16125"/>
        <dbReference type="ChEBI" id="CHEBI:57287"/>
        <dbReference type="ChEBI" id="CHEBI:57379"/>
        <dbReference type="ChEBI" id="CHEBI:75584"/>
    </reaction>
    <physiologicalReaction direction="left-to-right" evidence="26">
        <dbReference type="Rhea" id="RHEA:38168"/>
    </physiologicalReaction>
</comment>
<evidence type="ECO:0000256" key="4">
    <source>
        <dbReference type="ARBA" id="ARBA00001118"/>
    </source>
</evidence>
<evidence type="ECO:0000256" key="20">
    <source>
        <dbReference type="ARBA" id="ARBA00047807"/>
    </source>
</evidence>
<evidence type="ECO:0000256" key="27">
    <source>
        <dbReference type="ARBA" id="ARBA00049168"/>
    </source>
</evidence>
<gene>
    <name evidence="32" type="ORF">CVLEPA_LOCUS4215</name>
</gene>
<comment type="catalytic activity">
    <reaction evidence="25">
        <text>1,2-di-(9Z-octadecenoyl)-glycerol + (9Z)-octadecenoate + H(+) = 1,2,3-tri-(9Z-octadecenoyl)-glycerol + H2O</text>
        <dbReference type="Rhea" id="RHEA:38379"/>
        <dbReference type="ChEBI" id="CHEBI:15377"/>
        <dbReference type="ChEBI" id="CHEBI:15378"/>
        <dbReference type="ChEBI" id="CHEBI:30823"/>
        <dbReference type="ChEBI" id="CHEBI:52323"/>
        <dbReference type="ChEBI" id="CHEBI:53753"/>
    </reaction>
    <physiologicalReaction direction="left-to-right" evidence="25">
        <dbReference type="Rhea" id="RHEA:38380"/>
    </physiologicalReaction>
</comment>
<evidence type="ECO:0000256" key="24">
    <source>
        <dbReference type="ARBA" id="ARBA00048634"/>
    </source>
</evidence>
<dbReference type="PIRSF" id="PIRSF500231">
    <property type="entry name" value="Oat_dag"/>
    <property type="match status" value="1"/>
</dbReference>
<comment type="catalytic activity">
    <reaction evidence="22">
        <text>2-(9Z-octadecenoyl)-glycerol + (9Z)-octadecenoyl-CoA = 1,2-di-(9Z-octadecenoyl)-sn-glycerol + CoA</text>
        <dbReference type="Rhea" id="RHEA:37911"/>
        <dbReference type="ChEBI" id="CHEBI:52333"/>
        <dbReference type="ChEBI" id="CHEBI:57287"/>
        <dbReference type="ChEBI" id="CHEBI:57387"/>
        <dbReference type="ChEBI" id="CHEBI:73990"/>
    </reaction>
    <physiologicalReaction direction="left-to-right" evidence="22">
        <dbReference type="Rhea" id="RHEA:37912"/>
    </physiologicalReaction>
</comment>
<evidence type="ECO:0000256" key="8">
    <source>
        <dbReference type="ARBA" id="ARBA00004477"/>
    </source>
</evidence>
<comment type="catalytic activity">
    <reaction evidence="6">
        <text>1,2-di-(9Z-octadecenoyl)-sn-glycerol + hexadecanoyl-CoA = 1,2-di-(9Z)-octadecenoyl-3-hexadecanoyl-sn-glycerol + CoA</text>
        <dbReference type="Rhea" id="RHEA:38163"/>
        <dbReference type="ChEBI" id="CHEBI:52333"/>
        <dbReference type="ChEBI" id="CHEBI:57287"/>
        <dbReference type="ChEBI" id="CHEBI:57379"/>
        <dbReference type="ChEBI" id="CHEBI:75583"/>
    </reaction>
    <physiologicalReaction direction="left-to-right" evidence="6">
        <dbReference type="Rhea" id="RHEA:38164"/>
    </physiologicalReaction>
</comment>
<comment type="catalytic activity">
    <reaction evidence="4">
        <text>hexadecane-1,2-diol + 2 hexadecanoyl-CoA = 1,2-O,O-dihexadecanoyl-1,2-hexadecanediol + 2 CoA</text>
        <dbReference type="Rhea" id="RHEA:38211"/>
        <dbReference type="ChEBI" id="CHEBI:57287"/>
        <dbReference type="ChEBI" id="CHEBI:57379"/>
        <dbReference type="ChEBI" id="CHEBI:75586"/>
        <dbReference type="ChEBI" id="CHEBI:75608"/>
    </reaction>
    <physiologicalReaction direction="left-to-right" evidence="4">
        <dbReference type="Rhea" id="RHEA:38212"/>
    </physiologicalReaction>
</comment>
<feature type="transmembrane region" description="Helical" evidence="31">
    <location>
        <begin position="520"/>
        <end position="541"/>
    </location>
</feature>
<comment type="similarity">
    <text evidence="10 29">Belongs to the membrane-bound acyltransferase family. Sterol o-acyltransferase subfamily.</text>
</comment>
<feature type="transmembrane region" description="Helical" evidence="31">
    <location>
        <begin position="136"/>
        <end position="154"/>
    </location>
</feature>
<comment type="catalytic activity">
    <reaction evidence="2">
        <text>all-trans-retinol + an acyl-CoA = an all-trans-retinyl ester + CoA</text>
        <dbReference type="Rhea" id="RHEA:11488"/>
        <dbReference type="ChEBI" id="CHEBI:17336"/>
        <dbReference type="ChEBI" id="CHEBI:57287"/>
        <dbReference type="ChEBI" id="CHEBI:58342"/>
        <dbReference type="ChEBI" id="CHEBI:63410"/>
        <dbReference type="EC" id="2.3.1.76"/>
    </reaction>
    <physiologicalReaction direction="left-to-right" evidence="2">
        <dbReference type="Rhea" id="RHEA:11489"/>
    </physiologicalReaction>
</comment>
<feature type="transmembrane region" description="Helical" evidence="31">
    <location>
        <begin position="393"/>
        <end position="414"/>
    </location>
</feature>
<comment type="catalytic activity">
    <reaction evidence="18">
        <text>1,2-di-(9Z-octadecenoyl)-sn-glycerol + (9Z)-octadecenoyl-CoA = 1,2,3-tri-(9Z-octadecenoyl)-glycerol + CoA</text>
        <dbReference type="Rhea" id="RHEA:38219"/>
        <dbReference type="ChEBI" id="CHEBI:52333"/>
        <dbReference type="ChEBI" id="CHEBI:53753"/>
        <dbReference type="ChEBI" id="CHEBI:57287"/>
        <dbReference type="ChEBI" id="CHEBI:57387"/>
    </reaction>
    <physiologicalReaction direction="left-to-right" evidence="18">
        <dbReference type="Rhea" id="RHEA:38220"/>
    </physiologicalReaction>
</comment>
<comment type="catalytic activity">
    <reaction evidence="28">
        <text>1,3-di-(9Z-octadecenoyl)-glycerol + (9Z)-octadecenoyl-CoA = 1,2,3-tri-(9Z-octadecenoyl)-glycerol + CoA</text>
        <dbReference type="Rhea" id="RHEA:38435"/>
        <dbReference type="ChEBI" id="CHEBI:53753"/>
        <dbReference type="ChEBI" id="CHEBI:57287"/>
        <dbReference type="ChEBI" id="CHEBI:57387"/>
        <dbReference type="ChEBI" id="CHEBI:75735"/>
    </reaction>
    <physiologicalReaction direction="left-to-right" evidence="28">
        <dbReference type="Rhea" id="RHEA:38436"/>
    </physiologicalReaction>
</comment>
<keyword evidence="33" id="KW-1185">Reference proteome</keyword>
<dbReference type="PANTHER" id="PTHR10408">
    <property type="entry name" value="STEROL O-ACYLTRANSFERASE"/>
    <property type="match status" value="1"/>
</dbReference>
<keyword evidence="14 31" id="KW-1133">Transmembrane helix</keyword>
<feature type="region of interest" description="Disordered" evidence="30">
    <location>
        <begin position="70"/>
        <end position="90"/>
    </location>
</feature>
<evidence type="ECO:0000256" key="7">
    <source>
        <dbReference type="ARBA" id="ARBA00001764"/>
    </source>
</evidence>
<evidence type="ECO:0000256" key="6">
    <source>
        <dbReference type="ARBA" id="ARBA00001349"/>
    </source>
</evidence>
<evidence type="ECO:0000256" key="22">
    <source>
        <dbReference type="ARBA" id="ARBA00048135"/>
    </source>
</evidence>
<dbReference type="InterPro" id="IPR004299">
    <property type="entry name" value="MBOAT_fam"/>
</dbReference>
<dbReference type="EMBL" id="CAWYQH010000013">
    <property type="protein sequence ID" value="CAK8674518.1"/>
    <property type="molecule type" value="Genomic_DNA"/>
</dbReference>
<evidence type="ECO:0000256" key="10">
    <source>
        <dbReference type="ARBA" id="ARBA00009010"/>
    </source>
</evidence>
<sequence>MPEEIKHSLSENGDLCHEDFPDHAGCIRRSDDNLWLPSEEPCAFENDDVFFNGSADVTVPVCYKRERKMSEPTVRRRSTRSTSTSHDSNFHDYANGDATVEKVEKIKEIPFYGIKKCHTARRSLFSITSGFDDYRGFLNLCVVLLAISNARVFLENILKYGILVDPVQWTSAVLHNPYEWPNLLLILGSNVFILCAFHVERLLAKNHISSKTGIYLHTLNLFVLISLPPIRILRMEPNPIGSLIACSCYVILFLKLWSYAQANKWYRDDYMKAMSKRKLQRTMSMPASSIKLSRDKSETVQIKYPYNLSYRNLYYFIAAPTLCYETSFPRNPTINKVYLAKRVVETLFLFQLELALIQQWIVPVLRKAILPIHNYEGYVVMERLLKLSVPNHLIWLIFFYCFFHSVLNALAEILRFADREFYRDWWNSETIVYFWKAWNIPVHKWCVRHLYKPLLSVGCGKTVAQVSVFLLSAFFHEYLVSIPLQMFRTWAFLGMASQIPLSHVTQVVSKRLSGNYGNMIVWMSLILGQPVAILAYVYYYYVMHYSMT</sequence>
<evidence type="ECO:0000256" key="30">
    <source>
        <dbReference type="SAM" id="MobiDB-lite"/>
    </source>
</evidence>
<dbReference type="Proteomes" id="UP001642483">
    <property type="component" value="Unassembled WGS sequence"/>
</dbReference>
<evidence type="ECO:0000256" key="19">
    <source>
        <dbReference type="ARBA" id="ARBA00047609"/>
    </source>
</evidence>
<comment type="catalytic activity">
    <reaction evidence="20">
        <text>1-O-(9Z-octadecenyl)-glycerol + (9Z)-octadecenoyl-CoA = 1-O-(9Z-octadecyl)-3-(9Z-octadecenoyl)-glycerol + CoA</text>
        <dbReference type="Rhea" id="RHEA:55340"/>
        <dbReference type="ChEBI" id="CHEBI:34116"/>
        <dbReference type="ChEBI" id="CHEBI:57287"/>
        <dbReference type="ChEBI" id="CHEBI:57387"/>
        <dbReference type="ChEBI" id="CHEBI:197429"/>
    </reaction>
    <physiologicalReaction direction="left-to-right" evidence="20">
        <dbReference type="Rhea" id="RHEA:55341"/>
    </physiologicalReaction>
</comment>
<feature type="transmembrane region" description="Helical" evidence="31">
    <location>
        <begin position="214"/>
        <end position="233"/>
    </location>
</feature>
<comment type="subcellular location">
    <subcellularLocation>
        <location evidence="8 29">Endoplasmic reticulum membrane</location>
        <topology evidence="8 29">Multi-pass membrane protein</topology>
    </subcellularLocation>
</comment>
<evidence type="ECO:0000256" key="21">
    <source>
        <dbReference type="ARBA" id="ARBA00048096"/>
    </source>
</evidence>
<evidence type="ECO:0000256" key="25">
    <source>
        <dbReference type="ARBA" id="ARBA00048728"/>
    </source>
</evidence>
<dbReference type="PANTHER" id="PTHR10408:SF7">
    <property type="entry name" value="DIACYLGLYCEROL O-ACYLTRANSFERASE 1"/>
    <property type="match status" value="1"/>
</dbReference>
<evidence type="ECO:0000256" key="26">
    <source>
        <dbReference type="ARBA" id="ARBA00048907"/>
    </source>
</evidence>
<evidence type="ECO:0000256" key="16">
    <source>
        <dbReference type="ARBA" id="ARBA00023315"/>
    </source>
</evidence>
<keyword evidence="12 31" id="KW-0812">Transmembrane</keyword>
<evidence type="ECO:0000256" key="12">
    <source>
        <dbReference type="ARBA" id="ARBA00022692"/>
    </source>
</evidence>
<dbReference type="InterPro" id="IPR027251">
    <property type="entry name" value="Diacylglycerol_acylTrfase1"/>
</dbReference>
<evidence type="ECO:0000256" key="17">
    <source>
        <dbReference type="ARBA" id="ARBA00023610"/>
    </source>
</evidence>
<reference evidence="32 33" key="1">
    <citation type="submission" date="2024-02" db="EMBL/GenBank/DDBJ databases">
        <authorList>
            <person name="Daric V."/>
            <person name="Darras S."/>
        </authorList>
    </citation>
    <scope>NUCLEOTIDE SEQUENCE [LARGE SCALE GENOMIC DNA]</scope>
</reference>
<comment type="catalytic activity">
    <reaction evidence="23">
        <text>1-octadecanoyl-2-(5Z,8Z,11Z,14Z-eicosatetraenoyl)-sn-glycerol + (9Z)-octadecenoyl-CoA = 1-octadecanoyl-2-(5Z,8Z,11Z,14Z)-eicosatetraenoyl-3-(9Z)-octadecenoyl-sn-glycerol + CoA</text>
        <dbReference type="Rhea" id="RHEA:38307"/>
        <dbReference type="ChEBI" id="CHEBI:57287"/>
        <dbReference type="ChEBI" id="CHEBI:57387"/>
        <dbReference type="ChEBI" id="CHEBI:75728"/>
        <dbReference type="ChEBI" id="CHEBI:75729"/>
    </reaction>
    <physiologicalReaction direction="left-to-right" evidence="23">
        <dbReference type="Rhea" id="RHEA:38308"/>
    </physiologicalReaction>
</comment>
<comment type="catalytic activity">
    <reaction evidence="19">
        <text>1-O-(9Z-octadecyl)-3-(9Z-octadecenoyl)-glycerol + (9Z)-octadecenoyl-CoA = 1-O-(9Z-octadecenyl)-2,3-di-(9Z-octadecenoyl)glycerol + CoA</text>
        <dbReference type="Rhea" id="RHEA:55344"/>
        <dbReference type="ChEBI" id="CHEBI:57287"/>
        <dbReference type="ChEBI" id="CHEBI:57387"/>
        <dbReference type="ChEBI" id="CHEBI:138735"/>
        <dbReference type="ChEBI" id="CHEBI:197429"/>
    </reaction>
    <physiologicalReaction direction="left-to-right" evidence="19">
        <dbReference type="Rhea" id="RHEA:55345"/>
    </physiologicalReaction>
</comment>
<comment type="catalytic activity">
    <reaction evidence="7">
        <text>all-trans-retinol + hexadecanoyl-CoA = all-trans-retinyl hexadecanoate + CoA</text>
        <dbReference type="Rhea" id="RHEA:38175"/>
        <dbReference type="ChEBI" id="CHEBI:17336"/>
        <dbReference type="ChEBI" id="CHEBI:17616"/>
        <dbReference type="ChEBI" id="CHEBI:57287"/>
        <dbReference type="ChEBI" id="CHEBI:57379"/>
    </reaction>
    <physiologicalReaction direction="left-to-right" evidence="7">
        <dbReference type="Rhea" id="RHEA:38176"/>
    </physiologicalReaction>
</comment>
<keyword evidence="13 29" id="KW-0256">Endoplasmic reticulum</keyword>
<evidence type="ECO:0000313" key="32">
    <source>
        <dbReference type="EMBL" id="CAK8674518.1"/>
    </source>
</evidence>
<proteinExistence type="inferred from homology"/>
<feature type="transmembrane region" description="Helical" evidence="31">
    <location>
        <begin position="343"/>
        <end position="361"/>
    </location>
</feature>
<comment type="catalytic activity">
    <reaction evidence="3">
        <text>13-cis-retinol + hexadecanoyl-CoA = 13-cis-retinyl hexadecanoate + CoA</text>
        <dbReference type="Rhea" id="RHEA:55296"/>
        <dbReference type="ChEBI" id="CHEBI:45479"/>
        <dbReference type="ChEBI" id="CHEBI:57287"/>
        <dbReference type="ChEBI" id="CHEBI:57379"/>
        <dbReference type="ChEBI" id="CHEBI:138722"/>
    </reaction>
    <physiologicalReaction direction="left-to-right" evidence="3">
        <dbReference type="Rhea" id="RHEA:55297"/>
    </physiologicalReaction>
</comment>
<evidence type="ECO:0000256" key="3">
    <source>
        <dbReference type="ARBA" id="ARBA00000895"/>
    </source>
</evidence>
<evidence type="ECO:0000256" key="28">
    <source>
        <dbReference type="ARBA" id="ARBA00049549"/>
    </source>
</evidence>
<evidence type="ECO:0000256" key="29">
    <source>
        <dbReference type="PIRNR" id="PIRNR000439"/>
    </source>
</evidence>
<evidence type="ECO:0000256" key="14">
    <source>
        <dbReference type="ARBA" id="ARBA00022989"/>
    </source>
</evidence>